<evidence type="ECO:0000259" key="2">
    <source>
        <dbReference type="SMART" id="SM00899"/>
    </source>
</evidence>
<dbReference type="GeneID" id="78361398"/>
<keyword evidence="1" id="KW-0408">Iron</keyword>
<name>A0A227KGK6_9BURK</name>
<comment type="caution">
    <text evidence="3">The sequence shown here is derived from an EMBL/GenBank/DDBJ whole genome shotgun (WGS) entry which is preliminary data.</text>
</comment>
<dbReference type="PANTHER" id="PTHR42954:SF2">
    <property type="entry name" value="FE(2+) TRANSPORT PROTEIN A"/>
    <property type="match status" value="1"/>
</dbReference>
<dbReference type="GO" id="GO:0046914">
    <property type="term" value="F:transition metal ion binding"/>
    <property type="evidence" value="ECO:0007669"/>
    <property type="project" value="InterPro"/>
</dbReference>
<dbReference type="SUPFAM" id="SSF50037">
    <property type="entry name" value="C-terminal domain of transcriptional repressors"/>
    <property type="match status" value="1"/>
</dbReference>
<dbReference type="RefSeq" id="WP_066592699.1">
    <property type="nucleotide sequence ID" value="NZ_CAJTBZ010000015.1"/>
</dbReference>
<dbReference type="EMBL" id="NHMP01000007">
    <property type="protein sequence ID" value="OXE45799.1"/>
    <property type="molecule type" value="Genomic_DNA"/>
</dbReference>
<gene>
    <name evidence="3" type="ORF">ADH67_10280</name>
</gene>
<dbReference type="AlphaFoldDB" id="A0A227KGK6"/>
<dbReference type="Proteomes" id="UP000214610">
    <property type="component" value="Unassembled WGS sequence"/>
</dbReference>
<protein>
    <submittedName>
        <fullName evidence="3">Ferrous iron transport protein A</fullName>
    </submittedName>
</protein>
<dbReference type="InterPro" id="IPR007167">
    <property type="entry name" value="Fe-transptr_FeoA-like"/>
</dbReference>
<dbReference type="InterPro" id="IPR038157">
    <property type="entry name" value="FeoA_core_dom"/>
</dbReference>
<sequence>MLLKNMHPGEKGQIVSFKRGLPEYRKRLLALGALPGTDFEVTRVAPLGDPVEIKLRGSYISVRKGEIEILDVKPI</sequence>
<organism evidence="3 4">
    <name type="scientific">Turicimonas muris</name>
    <dbReference type="NCBI Taxonomy" id="1796652"/>
    <lineage>
        <taxon>Bacteria</taxon>
        <taxon>Pseudomonadati</taxon>
        <taxon>Pseudomonadota</taxon>
        <taxon>Betaproteobacteria</taxon>
        <taxon>Burkholderiales</taxon>
        <taxon>Sutterellaceae</taxon>
        <taxon>Turicimonas</taxon>
    </lineage>
</organism>
<reference evidence="4" key="1">
    <citation type="submission" date="2017-05" db="EMBL/GenBank/DDBJ databases">
        <title>Improved OligoMM genomes.</title>
        <authorList>
            <person name="Garzetti D."/>
        </authorList>
    </citation>
    <scope>NUCLEOTIDE SEQUENCE [LARGE SCALE GENOMIC DNA]</scope>
    <source>
        <strain evidence="4">YL45</strain>
    </source>
</reference>
<dbReference type="PANTHER" id="PTHR42954">
    <property type="entry name" value="FE(2+) TRANSPORT PROTEIN A"/>
    <property type="match status" value="1"/>
</dbReference>
<keyword evidence="4" id="KW-1185">Reference proteome</keyword>
<evidence type="ECO:0000313" key="4">
    <source>
        <dbReference type="Proteomes" id="UP000214610"/>
    </source>
</evidence>
<evidence type="ECO:0000313" key="3">
    <source>
        <dbReference type="EMBL" id="OXE45799.1"/>
    </source>
</evidence>
<feature type="domain" description="Ferrous iron transporter FeoA-like" evidence="2">
    <location>
        <begin position="1"/>
        <end position="74"/>
    </location>
</feature>
<dbReference type="InterPro" id="IPR008988">
    <property type="entry name" value="Transcriptional_repressor_C"/>
</dbReference>
<evidence type="ECO:0000256" key="1">
    <source>
        <dbReference type="ARBA" id="ARBA00023004"/>
    </source>
</evidence>
<proteinExistence type="predicted"/>
<dbReference type="Gene3D" id="2.30.30.90">
    <property type="match status" value="1"/>
</dbReference>
<dbReference type="InterPro" id="IPR052713">
    <property type="entry name" value="FeoA"/>
</dbReference>
<dbReference type="SMART" id="SM00899">
    <property type="entry name" value="FeoA"/>
    <property type="match status" value="1"/>
</dbReference>
<dbReference type="Pfam" id="PF04023">
    <property type="entry name" value="FeoA"/>
    <property type="match status" value="1"/>
</dbReference>
<accession>A0A227KGK6</accession>